<organism evidence="1 2">
    <name type="scientific">Paenibacillus larvae subsp. larvae</name>
    <dbReference type="NCBI Taxonomy" id="147375"/>
    <lineage>
        <taxon>Bacteria</taxon>
        <taxon>Bacillati</taxon>
        <taxon>Bacillota</taxon>
        <taxon>Bacilli</taxon>
        <taxon>Bacillales</taxon>
        <taxon>Paenibacillaceae</taxon>
        <taxon>Paenibacillus</taxon>
    </lineage>
</organism>
<proteinExistence type="predicted"/>
<evidence type="ECO:0000313" key="2">
    <source>
        <dbReference type="Proteomes" id="UP000464330"/>
    </source>
</evidence>
<dbReference type="InterPro" id="IPR019700">
    <property type="entry name" value="Sigma-G_inhibitor_Gin"/>
</dbReference>
<dbReference type="AlphaFoldDB" id="A0A6C0QKY6"/>
<dbReference type="Pfam" id="PF10764">
    <property type="entry name" value="Gin"/>
    <property type="match status" value="1"/>
</dbReference>
<gene>
    <name evidence="1" type="ORF">ERICV_00171</name>
</gene>
<accession>A0A6C0QKY6</accession>
<sequence>MQKGRDDPMEKPVVCTCTCIICGREETDGITVLDGFICEACEAEMVRTDVCDTKYPFFVHQMKKYLLKK</sequence>
<name>A0A6C0QKY6_9BACL</name>
<protein>
    <submittedName>
        <fullName evidence="1">Inhibitor of sigma-G Gin</fullName>
    </submittedName>
</protein>
<evidence type="ECO:0000313" key="1">
    <source>
        <dbReference type="EMBL" id="QHZ49399.1"/>
    </source>
</evidence>
<reference evidence="1 2" key="1">
    <citation type="journal article" date="2020" name="Int. J. Med. Microbiol.">
        <title>Discovery of Paenibacillus larvae ERIC V: Phenotypic and genomic comparison to genotypes ERIC I-IV reveal different inventories of virulence factors which correlate with epidemiological prevalences of American Foulbrood.</title>
        <authorList>
            <person name="Beims H."/>
            <person name="Bunk B."/>
            <person name="Erler S."/>
            <person name="Mohr K.I."/>
            <person name="Sproer C."/>
            <person name="Pradella S."/>
            <person name="Gunther G."/>
            <person name="Rohde M."/>
            <person name="von der Ohe W."/>
            <person name="Steinert M."/>
        </authorList>
    </citation>
    <scope>NUCLEOTIDE SEQUENCE [LARGE SCALE GENOMIC DNA]</scope>
    <source>
        <strain evidence="1">Eric_V</strain>
    </source>
</reference>
<dbReference type="Proteomes" id="UP000464330">
    <property type="component" value="Chromosome"/>
</dbReference>
<dbReference type="EMBL" id="CP019717">
    <property type="protein sequence ID" value="QHZ49399.1"/>
    <property type="molecule type" value="Genomic_DNA"/>
</dbReference>